<dbReference type="GO" id="GO:0007346">
    <property type="term" value="P:regulation of mitotic cell cycle"/>
    <property type="evidence" value="ECO:0007669"/>
    <property type="project" value="TreeGrafter"/>
</dbReference>
<keyword evidence="4" id="KW-0808">Transferase</keyword>
<dbReference type="FunFam" id="3.30.200.20:FF:000246">
    <property type="entry name" value="Pim proto-oncogene, serine/threonine kinase,-related 152"/>
    <property type="match status" value="1"/>
</dbReference>
<dbReference type="KEGG" id="sasa:106605381"/>
<protein>
    <recommendedName>
        <fullName evidence="2">non-specific serine/threonine protein kinase</fullName>
        <ecNumber evidence="2">2.7.11.1</ecNumber>
    </recommendedName>
</protein>
<feature type="region of interest" description="Disordered" evidence="12">
    <location>
        <begin position="1"/>
        <end position="51"/>
    </location>
</feature>
<evidence type="ECO:0000256" key="12">
    <source>
        <dbReference type="SAM" id="MobiDB-lite"/>
    </source>
</evidence>
<dbReference type="GO" id="GO:0005737">
    <property type="term" value="C:cytoplasm"/>
    <property type="evidence" value="ECO:0007669"/>
    <property type="project" value="TreeGrafter"/>
</dbReference>
<evidence type="ECO:0000256" key="9">
    <source>
        <dbReference type="ARBA" id="ARBA00048679"/>
    </source>
</evidence>
<evidence type="ECO:0000256" key="1">
    <source>
        <dbReference type="ARBA" id="ARBA00005505"/>
    </source>
</evidence>
<feature type="compositionally biased region" description="Polar residues" evidence="12">
    <location>
        <begin position="1"/>
        <end position="19"/>
    </location>
</feature>
<dbReference type="Pfam" id="PF00069">
    <property type="entry name" value="Pkinase"/>
    <property type="match status" value="1"/>
</dbReference>
<organism evidence="14 15">
    <name type="scientific">Salmo salar</name>
    <name type="common">Atlantic salmon</name>
    <dbReference type="NCBI Taxonomy" id="8030"/>
    <lineage>
        <taxon>Eukaryota</taxon>
        <taxon>Metazoa</taxon>
        <taxon>Chordata</taxon>
        <taxon>Craniata</taxon>
        <taxon>Vertebrata</taxon>
        <taxon>Euteleostomi</taxon>
        <taxon>Actinopterygii</taxon>
        <taxon>Neopterygii</taxon>
        <taxon>Teleostei</taxon>
        <taxon>Protacanthopterygii</taxon>
        <taxon>Salmoniformes</taxon>
        <taxon>Salmonidae</taxon>
        <taxon>Salmoninae</taxon>
        <taxon>Salmo</taxon>
    </lineage>
</organism>
<dbReference type="SUPFAM" id="SSF56112">
    <property type="entry name" value="Protein kinase-like (PK-like)"/>
    <property type="match status" value="1"/>
</dbReference>
<dbReference type="PROSITE" id="PS00107">
    <property type="entry name" value="PROTEIN_KINASE_ATP"/>
    <property type="match status" value="1"/>
</dbReference>
<dbReference type="InterPro" id="IPR017441">
    <property type="entry name" value="Protein_kinase_ATP_BS"/>
</dbReference>
<comment type="catalytic activity">
    <reaction evidence="9">
        <text>L-seryl-[protein] + ATP = O-phospho-L-seryl-[protein] + ADP + H(+)</text>
        <dbReference type="Rhea" id="RHEA:17989"/>
        <dbReference type="Rhea" id="RHEA-COMP:9863"/>
        <dbReference type="Rhea" id="RHEA-COMP:11604"/>
        <dbReference type="ChEBI" id="CHEBI:15378"/>
        <dbReference type="ChEBI" id="CHEBI:29999"/>
        <dbReference type="ChEBI" id="CHEBI:30616"/>
        <dbReference type="ChEBI" id="CHEBI:83421"/>
        <dbReference type="ChEBI" id="CHEBI:456216"/>
        <dbReference type="EC" id="2.7.11.1"/>
    </reaction>
</comment>
<evidence type="ECO:0000256" key="2">
    <source>
        <dbReference type="ARBA" id="ARBA00012513"/>
    </source>
</evidence>
<dbReference type="PANTHER" id="PTHR22984">
    <property type="entry name" value="SERINE/THREONINE-PROTEIN KINASE PIM"/>
    <property type="match status" value="1"/>
</dbReference>
<dbReference type="Gene3D" id="1.10.510.10">
    <property type="entry name" value="Transferase(Phosphotransferase) domain 1"/>
    <property type="match status" value="1"/>
</dbReference>
<keyword evidence="5 10" id="KW-0547">Nucleotide-binding</keyword>
<dbReference type="InterPro" id="IPR008271">
    <property type="entry name" value="Ser/Thr_kinase_AS"/>
</dbReference>
<evidence type="ECO:0000313" key="15">
    <source>
        <dbReference type="RefSeq" id="XP_014056403.1"/>
    </source>
</evidence>
<proteinExistence type="inferred from homology"/>
<dbReference type="PROSITE" id="PS50011">
    <property type="entry name" value="PROTEIN_KINASE_DOM"/>
    <property type="match status" value="1"/>
</dbReference>
<feature type="binding site" evidence="10">
    <location>
        <position position="176"/>
    </location>
    <ligand>
        <name>ATP</name>
        <dbReference type="ChEBI" id="CHEBI:30616"/>
    </ligand>
</feature>
<comment type="similarity">
    <text evidence="1">Belongs to the protein kinase superfamily. CAMK Ser/Thr protein kinase family. PIM subfamily.</text>
</comment>
<dbReference type="Proteomes" id="UP001652741">
    <property type="component" value="Chromosome ssa05"/>
</dbReference>
<dbReference type="InterPro" id="IPR011009">
    <property type="entry name" value="Kinase-like_dom_sf"/>
</dbReference>
<evidence type="ECO:0000259" key="13">
    <source>
        <dbReference type="PROSITE" id="PS50011"/>
    </source>
</evidence>
<sequence>MITRSSQEVLSPVPNSSDQGWGLNGGGRRKRKRSGFHNAKTASPDLECNGSKEPKAFQELFAVPAPPAPKVLCRRTGNVSQRCNALTSRAWAPGRGGWMEPVGHGPALNQTQGPWPLCLVGAKDDYPSTSRPKATKRHRKARLEKLYVKGTLLGKGGYGSVYAGTRKSDGMPVAIKYVSKAQAEEELDIPGQEGPLPLEVALMKQVNEAPQCPYIMQLLEWFDQPSRYIMVLERPEPCQDLIAFCQDRGGTMSEGLARQVMVQLLRALNHCSERGVLHRDVKPENLLIQTDSQHVKLFDFGCGDLLKNTAYKDFAGTLEYTPPEWFLHRQYLAGPATVWSVGITLYNLICGFLPFSTIRETIKGRVRFTKGLSPECRQLIRWCLSTKAADRPTMEQIQLHPWLL</sequence>
<dbReference type="EC" id="2.7.11.1" evidence="2"/>
<evidence type="ECO:0000256" key="8">
    <source>
        <dbReference type="ARBA" id="ARBA00047899"/>
    </source>
</evidence>
<reference evidence="15" key="1">
    <citation type="submission" date="2025-08" db="UniProtKB">
        <authorList>
            <consortium name="RefSeq"/>
        </authorList>
    </citation>
    <scope>IDENTIFICATION</scope>
</reference>
<name>A0A1S3RVU8_SALSA</name>
<accession>A0A1S3RVU8</accession>
<dbReference type="STRING" id="8030.ENSSSAP00000063102"/>
<evidence type="ECO:0000256" key="4">
    <source>
        <dbReference type="ARBA" id="ARBA00022679"/>
    </source>
</evidence>
<keyword evidence="14" id="KW-1185">Reference proteome</keyword>
<dbReference type="AlphaFoldDB" id="A0A1S3RVU8"/>
<evidence type="ECO:0000313" key="14">
    <source>
        <dbReference type="Proteomes" id="UP001652741"/>
    </source>
</evidence>
<dbReference type="OrthoDB" id="8596411at2759"/>
<dbReference type="GeneID" id="106605381"/>
<comment type="catalytic activity">
    <reaction evidence="8">
        <text>L-threonyl-[protein] + ATP = O-phospho-L-threonyl-[protein] + ADP + H(+)</text>
        <dbReference type="Rhea" id="RHEA:46608"/>
        <dbReference type="Rhea" id="RHEA-COMP:11060"/>
        <dbReference type="Rhea" id="RHEA-COMP:11605"/>
        <dbReference type="ChEBI" id="CHEBI:15378"/>
        <dbReference type="ChEBI" id="CHEBI:30013"/>
        <dbReference type="ChEBI" id="CHEBI:30616"/>
        <dbReference type="ChEBI" id="CHEBI:61977"/>
        <dbReference type="ChEBI" id="CHEBI:456216"/>
        <dbReference type="EC" id="2.7.11.1"/>
    </reaction>
</comment>
<evidence type="ECO:0000256" key="11">
    <source>
        <dbReference type="RuleBase" id="RU000304"/>
    </source>
</evidence>
<gene>
    <name evidence="15" type="primary">LOC106605381</name>
</gene>
<evidence type="ECO:0000256" key="6">
    <source>
        <dbReference type="ARBA" id="ARBA00022777"/>
    </source>
</evidence>
<dbReference type="SMART" id="SM00220">
    <property type="entry name" value="S_TKc"/>
    <property type="match status" value="1"/>
</dbReference>
<dbReference type="GO" id="GO:0005524">
    <property type="term" value="F:ATP binding"/>
    <property type="evidence" value="ECO:0007669"/>
    <property type="project" value="UniProtKB-UniRule"/>
</dbReference>
<dbReference type="GO" id="GO:0043066">
    <property type="term" value="P:negative regulation of apoptotic process"/>
    <property type="evidence" value="ECO:0007669"/>
    <property type="project" value="TreeGrafter"/>
</dbReference>
<keyword evidence="7 10" id="KW-0067">ATP-binding</keyword>
<evidence type="ECO:0000256" key="5">
    <source>
        <dbReference type="ARBA" id="ARBA00022741"/>
    </source>
</evidence>
<evidence type="ECO:0000256" key="7">
    <source>
        <dbReference type="ARBA" id="ARBA00022840"/>
    </source>
</evidence>
<dbReference type="PROSITE" id="PS00108">
    <property type="entry name" value="PROTEIN_KINASE_ST"/>
    <property type="match status" value="1"/>
</dbReference>
<feature type="domain" description="Protein kinase" evidence="13">
    <location>
        <begin position="147"/>
        <end position="403"/>
    </location>
</feature>
<evidence type="ECO:0000256" key="3">
    <source>
        <dbReference type="ARBA" id="ARBA00022527"/>
    </source>
</evidence>
<dbReference type="GO" id="GO:0004674">
    <property type="term" value="F:protein serine/threonine kinase activity"/>
    <property type="evidence" value="ECO:0007669"/>
    <property type="project" value="UniProtKB-KW"/>
</dbReference>
<dbReference type="InterPro" id="IPR000719">
    <property type="entry name" value="Prot_kinase_dom"/>
</dbReference>
<keyword evidence="3 11" id="KW-0723">Serine/threonine-protein kinase</keyword>
<dbReference type="Gene3D" id="3.30.200.20">
    <property type="entry name" value="Phosphorylase Kinase, domain 1"/>
    <property type="match status" value="1"/>
</dbReference>
<evidence type="ECO:0000256" key="10">
    <source>
        <dbReference type="PROSITE-ProRule" id="PRU10141"/>
    </source>
</evidence>
<keyword evidence="6 15" id="KW-0418">Kinase</keyword>
<dbReference type="OMA" id="WMEPVGH"/>
<dbReference type="RefSeq" id="XP_014056403.1">
    <property type="nucleotide sequence ID" value="XM_014200928.2"/>
</dbReference>
<dbReference type="InterPro" id="IPR051138">
    <property type="entry name" value="PIM_Ser/Thr_kinase"/>
</dbReference>
<dbReference type="PaxDb" id="8030-ENSSSAP00000063102"/>
<dbReference type="PANTHER" id="PTHR22984:SF11">
    <property type="entry name" value="AURORA KINASE-RELATED"/>
    <property type="match status" value="1"/>
</dbReference>